<name>A0AAD5UWX8_9APHY</name>
<feature type="transmembrane region" description="Helical" evidence="2">
    <location>
        <begin position="12"/>
        <end position="32"/>
    </location>
</feature>
<comment type="caution">
    <text evidence="3">The sequence shown here is derived from an EMBL/GenBank/DDBJ whole genome shotgun (WGS) entry which is preliminary data.</text>
</comment>
<gene>
    <name evidence="3" type="ORF">NLI96_g8846</name>
</gene>
<keyword evidence="2" id="KW-1133">Transmembrane helix</keyword>
<proteinExistence type="predicted"/>
<keyword evidence="4" id="KW-1185">Reference proteome</keyword>
<feature type="transmembrane region" description="Helical" evidence="2">
    <location>
        <begin position="250"/>
        <end position="269"/>
    </location>
</feature>
<dbReference type="EMBL" id="JANAWD010000419">
    <property type="protein sequence ID" value="KAJ3479745.1"/>
    <property type="molecule type" value="Genomic_DNA"/>
</dbReference>
<accession>A0AAD5UWX8</accession>
<keyword evidence="2" id="KW-0472">Membrane</keyword>
<feature type="transmembrane region" description="Helical" evidence="2">
    <location>
        <begin position="52"/>
        <end position="70"/>
    </location>
</feature>
<dbReference type="Proteomes" id="UP001212997">
    <property type="component" value="Unassembled WGS sequence"/>
</dbReference>
<feature type="transmembrane region" description="Helical" evidence="2">
    <location>
        <begin position="141"/>
        <end position="158"/>
    </location>
</feature>
<feature type="transmembrane region" description="Helical" evidence="2">
    <location>
        <begin position="220"/>
        <end position="243"/>
    </location>
</feature>
<organism evidence="3 4">
    <name type="scientific">Meripilus lineatus</name>
    <dbReference type="NCBI Taxonomy" id="2056292"/>
    <lineage>
        <taxon>Eukaryota</taxon>
        <taxon>Fungi</taxon>
        <taxon>Dikarya</taxon>
        <taxon>Basidiomycota</taxon>
        <taxon>Agaricomycotina</taxon>
        <taxon>Agaricomycetes</taxon>
        <taxon>Polyporales</taxon>
        <taxon>Meripilaceae</taxon>
        <taxon>Meripilus</taxon>
    </lineage>
</organism>
<protein>
    <submittedName>
        <fullName evidence="3">Uncharacterized protein</fullName>
    </submittedName>
</protein>
<keyword evidence="2" id="KW-0812">Transmembrane</keyword>
<evidence type="ECO:0000256" key="2">
    <source>
        <dbReference type="SAM" id="Phobius"/>
    </source>
</evidence>
<feature type="transmembrane region" description="Helical" evidence="2">
    <location>
        <begin position="179"/>
        <end position="200"/>
    </location>
</feature>
<sequence length="342" mass="37767">MSRPIYPRMDGAGLILVAAESLVYGVFAVLMYRSFCVLLERRKRPENNNSTLLLFTASFLFILITAHLIIDISWVYDGFIYAQDEAQRDGTAGDTPNPATRYLTNISHPKHLAQAALYQATTTIGDAFMIYRLWIVWDRNIWVTIIPTILVVALNVAAGRIIKLFSQAHEDIFRTAGGWITAFFILTFFANIISTATISYKVWQSNRTFGRGGGSSTVRIFHVLVQSAALYSLFLLVTLSTYVAKSNAQFIMVAVNNPIIGIIFAMIIVRSGNTSMQHSSSAGMTSGVRHGHQSEGPYAMRPMAIKISTDVEVMGATPSSFDNKISDDSELTPYPSNPSNVV</sequence>
<reference evidence="3" key="1">
    <citation type="submission" date="2022-07" db="EMBL/GenBank/DDBJ databases">
        <title>Genome Sequence of Physisporinus lineatus.</title>
        <authorList>
            <person name="Buettner E."/>
        </authorList>
    </citation>
    <scope>NUCLEOTIDE SEQUENCE</scope>
    <source>
        <strain evidence="3">VT162</strain>
    </source>
</reference>
<feature type="region of interest" description="Disordered" evidence="1">
    <location>
        <begin position="319"/>
        <end position="342"/>
    </location>
</feature>
<dbReference type="AlphaFoldDB" id="A0AAD5UWX8"/>
<evidence type="ECO:0000313" key="3">
    <source>
        <dbReference type="EMBL" id="KAJ3479745.1"/>
    </source>
</evidence>
<evidence type="ECO:0000256" key="1">
    <source>
        <dbReference type="SAM" id="MobiDB-lite"/>
    </source>
</evidence>
<evidence type="ECO:0000313" key="4">
    <source>
        <dbReference type="Proteomes" id="UP001212997"/>
    </source>
</evidence>